<feature type="transmembrane region" description="Helical" evidence="4">
    <location>
        <begin position="161"/>
        <end position="187"/>
    </location>
</feature>
<dbReference type="SUPFAM" id="SSF101898">
    <property type="entry name" value="NHL repeat"/>
    <property type="match status" value="1"/>
</dbReference>
<feature type="compositionally biased region" description="Polar residues" evidence="3">
    <location>
        <begin position="246"/>
        <end position="263"/>
    </location>
</feature>
<feature type="compositionally biased region" description="Low complexity" evidence="3">
    <location>
        <begin position="643"/>
        <end position="654"/>
    </location>
</feature>
<dbReference type="EMBL" id="GG666685">
    <property type="protein sequence ID" value="EEN43684.1"/>
    <property type="molecule type" value="Genomic_DNA"/>
</dbReference>
<dbReference type="Gene3D" id="2.60.120.740">
    <property type="match status" value="1"/>
</dbReference>
<evidence type="ECO:0000256" key="4">
    <source>
        <dbReference type="SAM" id="Phobius"/>
    </source>
</evidence>
<dbReference type="InterPro" id="IPR043159">
    <property type="entry name" value="Lectin_gal-bd_sf"/>
</dbReference>
<sequence>MSTSSQESPSIQEHDVLEEDSQYVVDDGLVKMSSCTPQLDTTNDHRHTAENNDIPLVGVADVYFVSDENNTKESAMYCASDEHNAIGDIKDESKVEHSGSTVIIDSDSNQNANISQLSTTEDGASGETWHNDLSDDDDDMEPYAVTDTCENETYTAGYTLYCLYALAALLSSFLVGVTITGVVIGVYRNAEQIKTASHMQSVNNRSTFSVTELTTIVHIGSSNGTNTPTLDTINGTNSPSLADYNGTNPPNHCNTHGTNPPSHKTTRADPPHHGSIKPTVQKKTVCEGKTLRLSCADGKLLVIDDAFYGRRTKYGRCRCKWKLISKQCNTRCWKTYDSPNSASPLFVVRRSCQGLQRCAVSARNKLFGDPCRRTLKYLEVKYQCEESMARACVDEAAGKAISRQSEEGADLYIPGISNGNEHDNDTKSNPNQTYGQNAVSPTTCYQSTYDLTCLAENALDSSPTCGKTHRNTDYYLKCSQEADVTITTSAKVAFGQNGDVDNPSTQQHASGDPLLYASGNASIQQTIDSDSSIRQNVDGSHCNSQYYADGDPSIQPSAEDYPYIQPYAVRNQEDADDGNRCRVQYAYDDSFIQAYAVKNQEEDVDDDGGNGNQMPITHGTANSENTQTASDKSDASVERNQPSADDATSTDSTTGNRPNTEKNYDTKPERITFGGTGKEPGKFRCNYGVAVSNESEIYVTDWNNQRVQVFGMKGNLLRLFPTGVPDDEMAKILAADGTFDGNDFLWAVGHTGHLTTNALVVQYRKDGLPMTKFNLTLKSTYPEANIALDLSNGNIIIGEEDEIRMFKPNGSLLMRLFEKFLKVGGVALDGKGNILVTDSLTNVNVYNQTGHMMFKIRTFRRRGGVIFAPCGICMDTTTGHILVADCKNGRVEMFTVRGEFVRTVVQVTLPNVMRPAGIAQGPNGQLVVTIDDTVTIFPSRVVKA</sequence>
<dbReference type="CDD" id="cd05819">
    <property type="entry name" value="NHL"/>
    <property type="match status" value="1"/>
</dbReference>
<feature type="compositionally biased region" description="Polar residues" evidence="3">
    <location>
        <begin position="105"/>
        <end position="122"/>
    </location>
</feature>
<dbReference type="InterPro" id="IPR050952">
    <property type="entry name" value="TRIM-NHL_E3_ligases"/>
</dbReference>
<evidence type="ECO:0000313" key="6">
    <source>
        <dbReference type="EMBL" id="EEN43684.1"/>
    </source>
</evidence>
<proteinExistence type="predicted"/>
<feature type="repeat" description="NHL" evidence="2">
    <location>
        <begin position="673"/>
        <end position="713"/>
    </location>
</feature>
<keyword evidence="4" id="KW-1133">Transmembrane helix</keyword>
<protein>
    <recommendedName>
        <fullName evidence="5">SUEL-type lectin domain-containing protein</fullName>
    </recommendedName>
</protein>
<dbReference type="PANTHER" id="PTHR24104:SF50">
    <property type="entry name" value="SMP-30_GLUCONOLACTONASE_LRE-LIKE REGION DOMAIN-CONTAINING PROTEIN"/>
    <property type="match status" value="1"/>
</dbReference>
<dbReference type="PROSITE" id="PS51125">
    <property type="entry name" value="NHL"/>
    <property type="match status" value="2"/>
</dbReference>
<dbReference type="eggNOG" id="KOG2177">
    <property type="taxonomic scope" value="Eukaryota"/>
</dbReference>
<dbReference type="InterPro" id="IPR000922">
    <property type="entry name" value="Lectin_gal-bd_dom"/>
</dbReference>
<accession>C3ZUT9</accession>
<dbReference type="AlphaFoldDB" id="C3ZUT9"/>
<feature type="region of interest" description="Disordered" evidence="3">
    <location>
        <begin position="105"/>
        <end position="138"/>
    </location>
</feature>
<evidence type="ECO:0000256" key="1">
    <source>
        <dbReference type="ARBA" id="ARBA00022737"/>
    </source>
</evidence>
<dbReference type="InterPro" id="IPR001258">
    <property type="entry name" value="NHL_repeat"/>
</dbReference>
<dbReference type="Gene3D" id="2.120.10.30">
    <property type="entry name" value="TolB, C-terminal domain"/>
    <property type="match status" value="1"/>
</dbReference>
<dbReference type="PANTHER" id="PTHR24104">
    <property type="entry name" value="E3 UBIQUITIN-PROTEIN LIGASE NHLRC1-RELATED"/>
    <property type="match status" value="1"/>
</dbReference>
<feature type="region of interest" description="Disordered" evidence="3">
    <location>
        <begin position="246"/>
        <end position="281"/>
    </location>
</feature>
<feature type="compositionally biased region" description="Polar residues" evidence="3">
    <location>
        <begin position="613"/>
        <end position="630"/>
    </location>
</feature>
<dbReference type="InParanoid" id="C3ZUT9"/>
<feature type="repeat" description="NHL" evidence="2">
    <location>
        <begin position="853"/>
        <end position="897"/>
    </location>
</feature>
<dbReference type="InterPro" id="IPR011042">
    <property type="entry name" value="6-blade_b-propeller_TolB-like"/>
</dbReference>
<name>C3ZUT9_BRAFL</name>
<dbReference type="Pfam" id="PF02140">
    <property type="entry name" value="SUEL_Lectin"/>
    <property type="match status" value="1"/>
</dbReference>
<evidence type="ECO:0000259" key="5">
    <source>
        <dbReference type="PROSITE" id="PS50228"/>
    </source>
</evidence>
<keyword evidence="4" id="KW-0812">Transmembrane</keyword>
<evidence type="ECO:0000256" key="2">
    <source>
        <dbReference type="PROSITE-ProRule" id="PRU00504"/>
    </source>
</evidence>
<keyword evidence="4" id="KW-0472">Membrane</keyword>
<feature type="region of interest" description="Disordered" evidence="3">
    <location>
        <begin position="602"/>
        <end position="677"/>
    </location>
</feature>
<dbReference type="GO" id="GO:0030246">
    <property type="term" value="F:carbohydrate binding"/>
    <property type="evidence" value="ECO:0007669"/>
    <property type="project" value="InterPro"/>
</dbReference>
<gene>
    <name evidence="6" type="ORF">BRAFLDRAFT_92717</name>
</gene>
<feature type="region of interest" description="Disordered" evidence="3">
    <location>
        <begin position="497"/>
        <end position="516"/>
    </location>
</feature>
<keyword evidence="1" id="KW-0677">Repeat</keyword>
<feature type="domain" description="SUEL-type lectin" evidence="5">
    <location>
        <begin position="285"/>
        <end position="385"/>
    </location>
</feature>
<dbReference type="CDD" id="cd22827">
    <property type="entry name" value="Gal_Rha_Lectin_SUL-I-like"/>
    <property type="match status" value="1"/>
</dbReference>
<feature type="compositionally biased region" description="Basic and acidic residues" evidence="3">
    <location>
        <begin position="659"/>
        <end position="670"/>
    </location>
</feature>
<reference evidence="6" key="1">
    <citation type="journal article" date="2008" name="Nature">
        <title>The amphioxus genome and the evolution of the chordate karyotype.</title>
        <authorList>
            <consortium name="US DOE Joint Genome Institute (JGI-PGF)"/>
            <person name="Putnam N.H."/>
            <person name="Butts T."/>
            <person name="Ferrier D.E.K."/>
            <person name="Furlong R.F."/>
            <person name="Hellsten U."/>
            <person name="Kawashima T."/>
            <person name="Robinson-Rechavi M."/>
            <person name="Shoguchi E."/>
            <person name="Terry A."/>
            <person name="Yu J.-K."/>
            <person name="Benito-Gutierrez E.L."/>
            <person name="Dubchak I."/>
            <person name="Garcia-Fernandez J."/>
            <person name="Gibson-Brown J.J."/>
            <person name="Grigoriev I.V."/>
            <person name="Horton A.C."/>
            <person name="de Jong P.J."/>
            <person name="Jurka J."/>
            <person name="Kapitonov V.V."/>
            <person name="Kohara Y."/>
            <person name="Kuroki Y."/>
            <person name="Lindquist E."/>
            <person name="Lucas S."/>
            <person name="Osoegawa K."/>
            <person name="Pennacchio L.A."/>
            <person name="Salamov A.A."/>
            <person name="Satou Y."/>
            <person name="Sauka-Spengler T."/>
            <person name="Schmutz J."/>
            <person name="Shin-I T."/>
            <person name="Toyoda A."/>
            <person name="Bronner-Fraser M."/>
            <person name="Fujiyama A."/>
            <person name="Holland L.Z."/>
            <person name="Holland P.W.H."/>
            <person name="Satoh N."/>
            <person name="Rokhsar D.S."/>
        </authorList>
    </citation>
    <scope>NUCLEOTIDE SEQUENCE [LARGE SCALE GENOMIC DNA]</scope>
    <source>
        <strain evidence="6">S238N-H82</strain>
        <tissue evidence="6">Testes</tissue>
    </source>
</reference>
<organism>
    <name type="scientific">Branchiostoma floridae</name>
    <name type="common">Florida lancelet</name>
    <name type="synonym">Amphioxus</name>
    <dbReference type="NCBI Taxonomy" id="7739"/>
    <lineage>
        <taxon>Eukaryota</taxon>
        <taxon>Metazoa</taxon>
        <taxon>Chordata</taxon>
        <taxon>Cephalochordata</taxon>
        <taxon>Leptocardii</taxon>
        <taxon>Amphioxiformes</taxon>
        <taxon>Branchiostomatidae</taxon>
        <taxon>Branchiostoma</taxon>
    </lineage>
</organism>
<dbReference type="Pfam" id="PF01436">
    <property type="entry name" value="NHL"/>
    <property type="match status" value="1"/>
</dbReference>
<dbReference type="PROSITE" id="PS50228">
    <property type="entry name" value="SUEL_LECTIN"/>
    <property type="match status" value="1"/>
</dbReference>
<feature type="region of interest" description="Disordered" evidence="3">
    <location>
        <begin position="411"/>
        <end position="435"/>
    </location>
</feature>
<evidence type="ECO:0000256" key="3">
    <source>
        <dbReference type="SAM" id="MobiDB-lite"/>
    </source>
</evidence>